<accession>A0ABU3XFX2</accession>
<comment type="caution">
    <text evidence="1">The sequence shown here is derived from an EMBL/GenBank/DDBJ whole genome shotgun (WGS) entry which is preliminary data.</text>
</comment>
<dbReference type="SUPFAM" id="SSF53254">
    <property type="entry name" value="Phosphoglycerate mutase-like"/>
    <property type="match status" value="1"/>
</dbReference>
<gene>
    <name evidence="1" type="ORF">RYX56_20815</name>
</gene>
<dbReference type="Proteomes" id="UP001287282">
    <property type="component" value="Unassembled WGS sequence"/>
</dbReference>
<dbReference type="InterPro" id="IPR013078">
    <property type="entry name" value="His_Pase_superF_clade-1"/>
</dbReference>
<evidence type="ECO:0000313" key="2">
    <source>
        <dbReference type="Proteomes" id="UP001287282"/>
    </source>
</evidence>
<protein>
    <submittedName>
        <fullName evidence="1">Histidine phosphatase family protein</fullName>
    </submittedName>
</protein>
<evidence type="ECO:0000313" key="1">
    <source>
        <dbReference type="EMBL" id="MDV2686805.1"/>
    </source>
</evidence>
<sequence length="194" mass="22494">MEISLIRHGRSQLTENNRITCLQFKHWVEKYDNHGVVEEMTLPSDIIEKVVNAKMVVTSDLKRAIHSANLLSPELEIISDPLFRETELPIIPFEFWNVELRPSIWAVILRLVWFCGYSNECESLTIAKLRAKKASRQLIDYADKHKSVVLVGHGFFNMLIAKELQKNGWAGKRKAGARHWNCTTYSFFNKRVHS</sequence>
<organism evidence="1 2">
    <name type="scientific">Alkalihalophilus lindianensis</name>
    <dbReference type="NCBI Taxonomy" id="1630542"/>
    <lineage>
        <taxon>Bacteria</taxon>
        <taxon>Bacillati</taxon>
        <taxon>Bacillota</taxon>
        <taxon>Bacilli</taxon>
        <taxon>Bacillales</taxon>
        <taxon>Bacillaceae</taxon>
        <taxon>Alkalihalophilus</taxon>
    </lineage>
</organism>
<dbReference type="Pfam" id="PF00300">
    <property type="entry name" value="His_Phos_1"/>
    <property type="match status" value="1"/>
</dbReference>
<keyword evidence="2" id="KW-1185">Reference proteome</keyword>
<dbReference type="InterPro" id="IPR029033">
    <property type="entry name" value="His_PPase_superfam"/>
</dbReference>
<name>A0ABU3XFX2_9BACI</name>
<dbReference type="Gene3D" id="3.40.50.1240">
    <property type="entry name" value="Phosphoglycerate mutase-like"/>
    <property type="match status" value="1"/>
</dbReference>
<dbReference type="EMBL" id="JAWJBA010000014">
    <property type="protein sequence ID" value="MDV2686805.1"/>
    <property type="molecule type" value="Genomic_DNA"/>
</dbReference>
<proteinExistence type="predicted"/>
<reference evidence="1 2" key="1">
    <citation type="submission" date="2023-10" db="EMBL/GenBank/DDBJ databases">
        <title>Screening of Alkalihalobacillus lindianensis BZ-TG-R113 and Its Alleviation of Salt Stress on Rapeseed Growth.</title>
        <authorList>
            <person name="Zhao B."/>
            <person name="Guo T."/>
        </authorList>
    </citation>
    <scope>NUCLEOTIDE SEQUENCE [LARGE SCALE GENOMIC DNA]</scope>
    <source>
        <strain evidence="1 2">BZ-TG-R113</strain>
    </source>
</reference>
<dbReference type="RefSeq" id="WP_317123914.1">
    <property type="nucleotide sequence ID" value="NZ_JAWJBA010000014.1"/>
</dbReference>